<dbReference type="PANTHER" id="PTHR37038:SF12">
    <property type="entry name" value="TRANSCRIPTIONAL REGULATOR"/>
    <property type="match status" value="1"/>
</dbReference>
<dbReference type="InterPro" id="IPR011990">
    <property type="entry name" value="TPR-like_helical_dom_sf"/>
</dbReference>
<name>A0A285USC1_9STAP</name>
<dbReference type="InterPro" id="IPR010982">
    <property type="entry name" value="Lambda_DNA-bd_dom_sf"/>
</dbReference>
<dbReference type="EMBL" id="OBQF01000004">
    <property type="protein sequence ID" value="SOC43151.1"/>
    <property type="molecule type" value="Genomic_DNA"/>
</dbReference>
<organism evidence="2 3">
    <name type="scientific">Salinicoccus kekensis</name>
    <dbReference type="NCBI Taxonomy" id="714307"/>
    <lineage>
        <taxon>Bacteria</taxon>
        <taxon>Bacillati</taxon>
        <taxon>Bacillota</taxon>
        <taxon>Bacilli</taxon>
        <taxon>Bacillales</taxon>
        <taxon>Staphylococcaceae</taxon>
        <taxon>Salinicoccus</taxon>
    </lineage>
</organism>
<dbReference type="SMART" id="SM00530">
    <property type="entry name" value="HTH_XRE"/>
    <property type="match status" value="1"/>
</dbReference>
<protein>
    <submittedName>
        <fullName evidence="2">Rgg/GadR/MutR family transcriptional activator</fullName>
    </submittedName>
</protein>
<dbReference type="NCBIfam" id="TIGR01716">
    <property type="entry name" value="RGG_Cterm"/>
    <property type="match status" value="1"/>
</dbReference>
<keyword evidence="3" id="KW-1185">Reference proteome</keyword>
<evidence type="ECO:0000313" key="2">
    <source>
        <dbReference type="EMBL" id="SOC43151.1"/>
    </source>
</evidence>
<proteinExistence type="predicted"/>
<dbReference type="RefSeq" id="WP_179647164.1">
    <property type="nucleotide sequence ID" value="NZ_OBQF01000004.1"/>
</dbReference>
<dbReference type="InterPro" id="IPR053163">
    <property type="entry name" value="HTH-type_regulator_Rgg"/>
</dbReference>
<reference evidence="3" key="1">
    <citation type="submission" date="2017-08" db="EMBL/GenBank/DDBJ databases">
        <authorList>
            <person name="Varghese N."/>
            <person name="Submissions S."/>
        </authorList>
    </citation>
    <scope>NUCLEOTIDE SEQUENCE [LARGE SCALE GENOMIC DNA]</scope>
    <source>
        <strain evidence="3">DSM 23173</strain>
    </source>
</reference>
<dbReference type="Gene3D" id="1.25.40.10">
    <property type="entry name" value="Tetratricopeptide repeat domain"/>
    <property type="match status" value="1"/>
</dbReference>
<dbReference type="Proteomes" id="UP000219412">
    <property type="component" value="Unassembled WGS sequence"/>
</dbReference>
<dbReference type="AlphaFoldDB" id="A0A285USC1"/>
<evidence type="ECO:0000313" key="3">
    <source>
        <dbReference type="Proteomes" id="UP000219412"/>
    </source>
</evidence>
<evidence type="ECO:0000259" key="1">
    <source>
        <dbReference type="PROSITE" id="PS50943"/>
    </source>
</evidence>
<dbReference type="PROSITE" id="PS50943">
    <property type="entry name" value="HTH_CROC1"/>
    <property type="match status" value="1"/>
</dbReference>
<dbReference type="CDD" id="cd00093">
    <property type="entry name" value="HTH_XRE"/>
    <property type="match status" value="1"/>
</dbReference>
<dbReference type="Pfam" id="PF01381">
    <property type="entry name" value="HTH_3"/>
    <property type="match status" value="1"/>
</dbReference>
<gene>
    <name evidence="2" type="ORF">SAMN05878391_1905</name>
</gene>
<dbReference type="Pfam" id="PF21259">
    <property type="entry name" value="Rgg_C"/>
    <property type="match status" value="1"/>
</dbReference>
<dbReference type="PANTHER" id="PTHR37038">
    <property type="entry name" value="TRANSCRIPTIONAL REGULATOR-RELATED"/>
    <property type="match status" value="1"/>
</dbReference>
<accession>A0A285USC1</accession>
<dbReference type="InterPro" id="IPR010057">
    <property type="entry name" value="Transcription_activator_Rgg_C"/>
</dbReference>
<dbReference type="InterPro" id="IPR001387">
    <property type="entry name" value="Cro/C1-type_HTH"/>
</dbReference>
<feature type="domain" description="HTH cro/C1-type" evidence="1">
    <location>
        <begin position="10"/>
        <end position="63"/>
    </location>
</feature>
<dbReference type="SUPFAM" id="SSF47413">
    <property type="entry name" value="lambda repressor-like DNA-binding domains"/>
    <property type="match status" value="1"/>
</dbReference>
<sequence length="290" mass="34609">MSNQSIGMLLREFRQSRNLTMKEVCDTDLSIAQLSKFERGVSELTINKLLVILDRLNITIEEFFHAEKEFELSEFEQLINDMKEHYIQRDIEKIIELRDAQLKKYEERDIKFFELNAIMLSALIKDLDKDRYEENEREVKLIDHLMEVDLWCNYEIVLFANSLPLFTIESLVMLTNEMINNTQYYRVIGKHRTMTIQTLTNVILVLLEKGETVHSKKFHDILEELLETDQYLLYEKNVSKYLGGFYHYVTGDEDRGTQLMEESIHTFDILDRKQLADNFRMHLDNIQMQK</sequence>
<dbReference type="GO" id="GO:0003677">
    <property type="term" value="F:DNA binding"/>
    <property type="evidence" value="ECO:0007669"/>
    <property type="project" value="InterPro"/>
</dbReference>